<reference evidence="4" key="2">
    <citation type="journal article" date="2021" name="PeerJ">
        <title>Extensive microbial diversity within the chicken gut microbiome revealed by metagenomics and culture.</title>
        <authorList>
            <person name="Gilroy R."/>
            <person name="Ravi A."/>
            <person name="Getino M."/>
            <person name="Pursley I."/>
            <person name="Horton D.L."/>
            <person name="Alikhan N.F."/>
            <person name="Baker D."/>
            <person name="Gharbi K."/>
            <person name="Hall N."/>
            <person name="Watson M."/>
            <person name="Adriaenssens E.M."/>
            <person name="Foster-Nyarko E."/>
            <person name="Jarju S."/>
            <person name="Secka A."/>
            <person name="Antonio M."/>
            <person name="Oren A."/>
            <person name="Chaudhuri R.R."/>
            <person name="La Ragione R."/>
            <person name="Hildebrand F."/>
            <person name="Pallen M.J."/>
        </authorList>
    </citation>
    <scope>NUCLEOTIDE SEQUENCE</scope>
    <source>
        <strain evidence="4">CHK178-757</strain>
    </source>
</reference>
<feature type="chain" id="PRO_5038361305" description="DUF6591 domain-containing protein" evidence="2">
    <location>
        <begin position="18"/>
        <end position="351"/>
    </location>
</feature>
<feature type="region of interest" description="Disordered" evidence="1">
    <location>
        <begin position="247"/>
        <end position="268"/>
    </location>
</feature>
<evidence type="ECO:0000256" key="1">
    <source>
        <dbReference type="SAM" id="MobiDB-lite"/>
    </source>
</evidence>
<evidence type="ECO:0000313" key="4">
    <source>
        <dbReference type="EMBL" id="HIS47187.1"/>
    </source>
</evidence>
<dbReference type="InterPro" id="IPR046526">
    <property type="entry name" value="DUF6591"/>
</dbReference>
<feature type="domain" description="DUF6591" evidence="3">
    <location>
        <begin position="131"/>
        <end position="348"/>
    </location>
</feature>
<reference evidence="4" key="1">
    <citation type="submission" date="2020-10" db="EMBL/GenBank/DDBJ databases">
        <authorList>
            <person name="Gilroy R."/>
        </authorList>
    </citation>
    <scope>NUCLEOTIDE SEQUENCE</scope>
    <source>
        <strain evidence="4">CHK178-757</strain>
    </source>
</reference>
<evidence type="ECO:0000259" key="3">
    <source>
        <dbReference type="Pfam" id="PF20234"/>
    </source>
</evidence>
<keyword evidence="2" id="KW-0732">Signal</keyword>
<comment type="caution">
    <text evidence="4">The sequence shown here is derived from an EMBL/GenBank/DDBJ whole genome shotgun (WGS) entry which is preliminary data.</text>
</comment>
<feature type="domain" description="DUF6591" evidence="3">
    <location>
        <begin position="30"/>
        <end position="127"/>
    </location>
</feature>
<sequence length="351" mass="39245">MKSKIVTMGLACSLSIASLFIFGCSGETYEALEWPDSGLFTQVPDPGAEYGTIGLDLDDTASATVDQITKEDWQNYVEECKNLGYTIDAEENTDSYTAYNEEGYEIDLSFSDYDEDNYSYDININAPRNKGNITWPAIGLATLLPVPPSTVGEIINDSDSQFTANICDIDYDTYTQYVADCQASGFIVDYSSGDKYYDATNENGDSLRLEYLGFNTMYISMYSSEERASWTSDETEIESTAETVETTVSETEPFGASQDGNTSSDGIDPDFKKMLDDYEAFMDEYIEFMQNYEERSSLEALADYADMVSRYADLSEQIDSVDTENLTNAELSYYIEVTSRVSQKLLNTSIE</sequence>
<protein>
    <recommendedName>
        <fullName evidence="3">DUF6591 domain-containing protein</fullName>
    </recommendedName>
</protein>
<dbReference type="AlphaFoldDB" id="A0A9D1JQH5"/>
<proteinExistence type="predicted"/>
<evidence type="ECO:0000256" key="2">
    <source>
        <dbReference type="SAM" id="SignalP"/>
    </source>
</evidence>
<dbReference type="EMBL" id="DVIT01000025">
    <property type="protein sequence ID" value="HIS47187.1"/>
    <property type="molecule type" value="Genomic_DNA"/>
</dbReference>
<dbReference type="Proteomes" id="UP000823927">
    <property type="component" value="Unassembled WGS sequence"/>
</dbReference>
<feature type="signal peptide" evidence="2">
    <location>
        <begin position="1"/>
        <end position="17"/>
    </location>
</feature>
<organism evidence="4 5">
    <name type="scientific">Candidatus Scybalocola faecigallinarum</name>
    <dbReference type="NCBI Taxonomy" id="2840941"/>
    <lineage>
        <taxon>Bacteria</taxon>
        <taxon>Bacillati</taxon>
        <taxon>Bacillota</taxon>
        <taxon>Clostridia</taxon>
        <taxon>Lachnospirales</taxon>
        <taxon>Lachnospiraceae</taxon>
        <taxon>Lachnospiraceae incertae sedis</taxon>
        <taxon>Candidatus Scybalocola (ex Gilroy et al. 2021)</taxon>
    </lineage>
</organism>
<accession>A0A9D1JQH5</accession>
<evidence type="ECO:0000313" key="5">
    <source>
        <dbReference type="Proteomes" id="UP000823927"/>
    </source>
</evidence>
<dbReference type="PROSITE" id="PS51257">
    <property type="entry name" value="PROKAR_LIPOPROTEIN"/>
    <property type="match status" value="1"/>
</dbReference>
<dbReference type="Pfam" id="PF20234">
    <property type="entry name" value="DUF6591"/>
    <property type="match status" value="2"/>
</dbReference>
<name>A0A9D1JQH5_9FIRM</name>
<gene>
    <name evidence="4" type="ORF">IAB46_06455</name>
</gene>